<evidence type="ECO:0000313" key="8">
    <source>
        <dbReference type="Proteomes" id="UP001595724"/>
    </source>
</evidence>
<dbReference type="InterPro" id="IPR001347">
    <property type="entry name" value="SIS_dom"/>
</dbReference>
<dbReference type="Gene3D" id="3.40.50.10490">
    <property type="entry name" value="Glucose-6-phosphate isomerase like protein, domain 1"/>
    <property type="match status" value="1"/>
</dbReference>
<protein>
    <submittedName>
        <fullName evidence="7">MurR/RpiR family transcriptional regulator</fullName>
    </submittedName>
</protein>
<accession>A0ABV7UQG3</accession>
<dbReference type="InterPro" id="IPR009057">
    <property type="entry name" value="Homeodomain-like_sf"/>
</dbReference>
<evidence type="ECO:0000259" key="6">
    <source>
        <dbReference type="PROSITE" id="PS51464"/>
    </source>
</evidence>
<evidence type="ECO:0000256" key="4">
    <source>
        <dbReference type="SAM" id="MobiDB-lite"/>
    </source>
</evidence>
<evidence type="ECO:0000256" key="1">
    <source>
        <dbReference type="ARBA" id="ARBA00023015"/>
    </source>
</evidence>
<dbReference type="RefSeq" id="WP_386706281.1">
    <property type="nucleotide sequence ID" value="NZ_JBHRYF010000001.1"/>
</dbReference>
<dbReference type="CDD" id="cd05013">
    <property type="entry name" value="SIS_RpiR"/>
    <property type="match status" value="1"/>
</dbReference>
<keyword evidence="2" id="KW-0238">DNA-binding</keyword>
<dbReference type="Pfam" id="PF01418">
    <property type="entry name" value="HTH_6"/>
    <property type="match status" value="1"/>
</dbReference>
<evidence type="ECO:0000256" key="2">
    <source>
        <dbReference type="ARBA" id="ARBA00023125"/>
    </source>
</evidence>
<feature type="domain" description="SIS" evidence="6">
    <location>
        <begin position="125"/>
        <end position="265"/>
    </location>
</feature>
<dbReference type="InterPro" id="IPR000281">
    <property type="entry name" value="HTH_RpiR"/>
</dbReference>
<feature type="region of interest" description="Disordered" evidence="4">
    <location>
        <begin position="73"/>
        <end position="94"/>
    </location>
</feature>
<dbReference type="Proteomes" id="UP001595724">
    <property type="component" value="Unassembled WGS sequence"/>
</dbReference>
<keyword evidence="8" id="KW-1185">Reference proteome</keyword>
<keyword evidence="3" id="KW-0804">Transcription</keyword>
<dbReference type="PANTHER" id="PTHR30514:SF17">
    <property type="entry name" value="HTH-TYPE TRANSCRIPTIONAL REGULATOR MURR"/>
    <property type="match status" value="1"/>
</dbReference>
<dbReference type="EMBL" id="JBHRYF010000001">
    <property type="protein sequence ID" value="MFC3659181.1"/>
    <property type="molecule type" value="Genomic_DNA"/>
</dbReference>
<dbReference type="PANTHER" id="PTHR30514">
    <property type="entry name" value="GLUCOKINASE"/>
    <property type="match status" value="1"/>
</dbReference>
<feature type="domain" description="HTH rpiR-type" evidence="5">
    <location>
        <begin position="1"/>
        <end position="77"/>
    </location>
</feature>
<name>A0ABV7UQG3_9GAMM</name>
<dbReference type="PROSITE" id="PS51071">
    <property type="entry name" value="HTH_RPIR"/>
    <property type="match status" value="1"/>
</dbReference>
<dbReference type="InterPro" id="IPR047640">
    <property type="entry name" value="RpiR-like"/>
</dbReference>
<evidence type="ECO:0000259" key="5">
    <source>
        <dbReference type="PROSITE" id="PS51071"/>
    </source>
</evidence>
<keyword evidence="1" id="KW-0805">Transcription regulation</keyword>
<evidence type="ECO:0000313" key="7">
    <source>
        <dbReference type="EMBL" id="MFC3659181.1"/>
    </source>
</evidence>
<evidence type="ECO:0000256" key="3">
    <source>
        <dbReference type="ARBA" id="ARBA00023163"/>
    </source>
</evidence>
<organism evidence="7 8">
    <name type="scientific">Luteimonas notoginsengisoli</name>
    <dbReference type="NCBI Taxonomy" id="1578200"/>
    <lineage>
        <taxon>Bacteria</taxon>
        <taxon>Pseudomonadati</taxon>
        <taxon>Pseudomonadota</taxon>
        <taxon>Gammaproteobacteria</taxon>
        <taxon>Lysobacterales</taxon>
        <taxon>Lysobacteraceae</taxon>
        <taxon>Luteimonas</taxon>
    </lineage>
</organism>
<dbReference type="PROSITE" id="PS51464">
    <property type="entry name" value="SIS"/>
    <property type="match status" value="1"/>
</dbReference>
<proteinExistence type="predicted"/>
<dbReference type="Pfam" id="PF01380">
    <property type="entry name" value="SIS"/>
    <property type="match status" value="1"/>
</dbReference>
<gene>
    <name evidence="7" type="ORF">ACFOM9_03685</name>
</gene>
<dbReference type="InterPro" id="IPR035472">
    <property type="entry name" value="RpiR-like_SIS"/>
</dbReference>
<dbReference type="Gene3D" id="1.10.10.10">
    <property type="entry name" value="Winged helix-like DNA-binding domain superfamily/Winged helix DNA-binding domain"/>
    <property type="match status" value="1"/>
</dbReference>
<sequence>MSPLLKIRSERDQMSAIERRIADFVLENAHLLRDYSSQQLASALGISQSSVVKFSQKLGFKGYPDLKYSVGESLARGDDNDENGAPASSEEPHPHAALAEGLWRAKAQAGEETRLINPPETIDAIADAIRGAQKVFVIGLGPDGIQARGFAMRLSLLGVLAVHHFDPVLMPAAVSTTSGGDVLLAFSEHGRQSSLCQIARLFHERQGKVVTVTRHTANPLRAHADLSLLVSAHDERAHIQPLLYQTALQQLLDLIFQLLCEDEGRLQQLSINLELMHPMLDT</sequence>
<dbReference type="SUPFAM" id="SSF46689">
    <property type="entry name" value="Homeodomain-like"/>
    <property type="match status" value="1"/>
</dbReference>
<dbReference type="InterPro" id="IPR036388">
    <property type="entry name" value="WH-like_DNA-bd_sf"/>
</dbReference>
<dbReference type="InterPro" id="IPR046348">
    <property type="entry name" value="SIS_dom_sf"/>
</dbReference>
<reference evidence="8" key="1">
    <citation type="journal article" date="2019" name="Int. J. Syst. Evol. Microbiol.">
        <title>The Global Catalogue of Microorganisms (GCM) 10K type strain sequencing project: providing services to taxonomists for standard genome sequencing and annotation.</title>
        <authorList>
            <consortium name="The Broad Institute Genomics Platform"/>
            <consortium name="The Broad Institute Genome Sequencing Center for Infectious Disease"/>
            <person name="Wu L."/>
            <person name="Ma J."/>
        </authorList>
    </citation>
    <scope>NUCLEOTIDE SEQUENCE [LARGE SCALE GENOMIC DNA]</scope>
    <source>
        <strain evidence="8">KCTC 42211</strain>
    </source>
</reference>
<dbReference type="SUPFAM" id="SSF53697">
    <property type="entry name" value="SIS domain"/>
    <property type="match status" value="1"/>
</dbReference>
<comment type="caution">
    <text evidence="7">The sequence shown here is derived from an EMBL/GenBank/DDBJ whole genome shotgun (WGS) entry which is preliminary data.</text>
</comment>